<reference evidence="7 8" key="1">
    <citation type="submission" date="2020-04" db="EMBL/GenBank/DDBJ databases">
        <title>MicrobeNet Type strains.</title>
        <authorList>
            <person name="Nicholson A.C."/>
        </authorList>
    </citation>
    <scope>NUCLEOTIDE SEQUENCE [LARGE SCALE GENOMIC DNA]</scope>
    <source>
        <strain evidence="7 8">ATCC 23612</strain>
    </source>
</reference>
<evidence type="ECO:0000313" key="8">
    <source>
        <dbReference type="Proteomes" id="UP000553209"/>
    </source>
</evidence>
<dbReference type="InterPro" id="IPR004111">
    <property type="entry name" value="Repressor_TetR_C"/>
</dbReference>
<dbReference type="PANTHER" id="PTHR30055:SF151">
    <property type="entry name" value="TRANSCRIPTIONAL REGULATORY PROTEIN"/>
    <property type="match status" value="1"/>
</dbReference>
<dbReference type="InterPro" id="IPR001647">
    <property type="entry name" value="HTH_TetR"/>
</dbReference>
<name>A0A7X6MDM1_9ACTN</name>
<gene>
    <name evidence="7" type="ORF">HGB44_09235</name>
</gene>
<evidence type="ECO:0000259" key="6">
    <source>
        <dbReference type="PROSITE" id="PS50977"/>
    </source>
</evidence>
<dbReference type="GO" id="GO:0045892">
    <property type="term" value="P:negative regulation of DNA-templated transcription"/>
    <property type="evidence" value="ECO:0007669"/>
    <property type="project" value="InterPro"/>
</dbReference>
<keyword evidence="4" id="KW-0804">Transcription</keyword>
<dbReference type="SUPFAM" id="SSF46689">
    <property type="entry name" value="Homeodomain-like"/>
    <property type="match status" value="1"/>
</dbReference>
<dbReference type="PRINTS" id="PR00455">
    <property type="entry name" value="HTHTETR"/>
</dbReference>
<dbReference type="PANTHER" id="PTHR30055">
    <property type="entry name" value="HTH-TYPE TRANSCRIPTIONAL REGULATOR RUTR"/>
    <property type="match status" value="1"/>
</dbReference>
<dbReference type="AlphaFoldDB" id="A0A7X6MDM1"/>
<dbReference type="SUPFAM" id="SSF48498">
    <property type="entry name" value="Tetracyclin repressor-like, C-terminal domain"/>
    <property type="match status" value="1"/>
</dbReference>
<dbReference type="Proteomes" id="UP000553209">
    <property type="component" value="Unassembled WGS sequence"/>
</dbReference>
<dbReference type="PROSITE" id="PS50977">
    <property type="entry name" value="HTH_TETR_2"/>
    <property type="match status" value="1"/>
</dbReference>
<evidence type="ECO:0000313" key="7">
    <source>
        <dbReference type="EMBL" id="NKY97843.1"/>
    </source>
</evidence>
<feature type="domain" description="HTH tetR-type" evidence="6">
    <location>
        <begin position="12"/>
        <end position="72"/>
    </location>
</feature>
<dbReference type="GO" id="GO:0003700">
    <property type="term" value="F:DNA-binding transcription factor activity"/>
    <property type="evidence" value="ECO:0007669"/>
    <property type="project" value="TreeGrafter"/>
</dbReference>
<dbReference type="InterPro" id="IPR003012">
    <property type="entry name" value="Tet_transcr_reg_TetR"/>
</dbReference>
<dbReference type="Gene3D" id="1.10.357.10">
    <property type="entry name" value="Tetracycline Repressor, domain 2"/>
    <property type="match status" value="1"/>
</dbReference>
<comment type="caution">
    <text evidence="7">The sequence shown here is derived from an EMBL/GenBank/DDBJ whole genome shotgun (WGS) entry which is preliminary data.</text>
</comment>
<evidence type="ECO:0000256" key="2">
    <source>
        <dbReference type="ARBA" id="ARBA00023015"/>
    </source>
</evidence>
<evidence type="ECO:0000256" key="1">
    <source>
        <dbReference type="ARBA" id="ARBA00022491"/>
    </source>
</evidence>
<dbReference type="InterPro" id="IPR009057">
    <property type="entry name" value="Homeodomain-like_sf"/>
</dbReference>
<dbReference type="GO" id="GO:0000976">
    <property type="term" value="F:transcription cis-regulatory region binding"/>
    <property type="evidence" value="ECO:0007669"/>
    <property type="project" value="TreeGrafter"/>
</dbReference>
<evidence type="ECO:0000256" key="5">
    <source>
        <dbReference type="PROSITE-ProRule" id="PRU00335"/>
    </source>
</evidence>
<dbReference type="RefSeq" id="WP_061079728.1">
    <property type="nucleotide sequence ID" value="NZ_JAAXPG010000007.1"/>
</dbReference>
<keyword evidence="2" id="KW-0805">Transcription regulation</keyword>
<dbReference type="Pfam" id="PF00440">
    <property type="entry name" value="TetR_N"/>
    <property type="match status" value="1"/>
</dbReference>
<keyword evidence="8" id="KW-1185">Reference proteome</keyword>
<organism evidence="7 8">
    <name type="scientific">Nocardiopsis alborubida</name>
    <dbReference type="NCBI Taxonomy" id="146802"/>
    <lineage>
        <taxon>Bacteria</taxon>
        <taxon>Bacillati</taxon>
        <taxon>Actinomycetota</taxon>
        <taxon>Actinomycetes</taxon>
        <taxon>Streptosporangiales</taxon>
        <taxon>Nocardiopsidaceae</taxon>
        <taxon>Nocardiopsis</taxon>
    </lineage>
</organism>
<dbReference type="EMBL" id="JAAXPG010000007">
    <property type="protein sequence ID" value="NKY97843.1"/>
    <property type="molecule type" value="Genomic_DNA"/>
</dbReference>
<dbReference type="GO" id="GO:0046677">
    <property type="term" value="P:response to antibiotic"/>
    <property type="evidence" value="ECO:0007669"/>
    <property type="project" value="InterPro"/>
</dbReference>
<keyword evidence="1" id="KW-0678">Repressor</keyword>
<sequence>MSPNRTRGQSAGLTRQAVLRAALALADREGLKALSMRRIGQELGVEAMSLYQHVVSKDDLLDGLVEQVFTQAAPLMARAASWREGLSEYAHVLLCTLLAHPNVLPLVITRPAITTQNLRTMESALMTLRSAGFTQERALDMLYAVADLVVGHAAVLAASGPEDQAQTGQTRAAAHPGSREAFLLTEAARARRSSGPGSRFDFALGAMLRGFDAS</sequence>
<proteinExistence type="predicted"/>
<accession>A0A7X6MDM1</accession>
<evidence type="ECO:0000256" key="3">
    <source>
        <dbReference type="ARBA" id="ARBA00023125"/>
    </source>
</evidence>
<dbReference type="Pfam" id="PF02909">
    <property type="entry name" value="TetR_C_1"/>
    <property type="match status" value="1"/>
</dbReference>
<keyword evidence="3 5" id="KW-0238">DNA-binding</keyword>
<dbReference type="PRINTS" id="PR00400">
    <property type="entry name" value="TETREPRESSOR"/>
</dbReference>
<evidence type="ECO:0000256" key="4">
    <source>
        <dbReference type="ARBA" id="ARBA00023163"/>
    </source>
</evidence>
<dbReference type="InterPro" id="IPR050109">
    <property type="entry name" value="HTH-type_TetR-like_transc_reg"/>
</dbReference>
<protein>
    <submittedName>
        <fullName evidence="7">TetR family transcriptional regulator</fullName>
    </submittedName>
</protein>
<dbReference type="InterPro" id="IPR036271">
    <property type="entry name" value="Tet_transcr_reg_TetR-rel_C_sf"/>
</dbReference>
<feature type="DNA-binding region" description="H-T-H motif" evidence="5">
    <location>
        <begin position="35"/>
        <end position="54"/>
    </location>
</feature>